<sequence length="532" mass="61568">MKAMNTADCLYEFFSDTTNTKIEDLNPKLIDDLALTIPHLDLHCIYEVLLHMSRYEVPRGTRSEQQMKLGNAVDQYCQLTLPNNSFRDQIVVLDLYYRCGIFKSNLFKSILIAQSHHIAEWSPEEVVQYLFLSNLIREIPVRTVECVESVLSDILASLDIAEAAIVSYSLYKCKVNIVSVSLWERFMSLVENSIRSDEPVEERYISAFAKLLRGYGQVPITGRVGIVKRFLDILSNVDSQSWSLESQVRVASVGTQVKLCNAKVVYNAFLTLMAELDTCRPKYISTMLFTYAYFNLHITADQGKRLIERVLNPIDDYRRYYFLVLCTWSLTMMGFYDKRLYMNSFDPHKLRSEDLRGLDYCLAVIWDSYRIEAPSIHKLVNVEPTLIDKYRMKTKQDHLRVTSRLQERLAKEIYAIVTEQLEHEAKIGCFMPMYVEQDVKVGDKIILVCHGLTSYYNDQYLSGGPAHRVRLLRASGYNVVEIPYKFHTSGLQLNQKTSLIKQYLRPLLSLNKSNRFTKQRTIRPGITGEDLM</sequence>
<dbReference type="GeneID" id="111245973"/>
<dbReference type="KEGG" id="vde:111245973"/>
<name>A0A7M7JT80_VARDE</name>
<evidence type="ECO:0000313" key="2">
    <source>
        <dbReference type="Proteomes" id="UP000594260"/>
    </source>
</evidence>
<reference evidence="1" key="1">
    <citation type="submission" date="2021-01" db="UniProtKB">
        <authorList>
            <consortium name="EnsemblMetazoa"/>
        </authorList>
    </citation>
    <scope>IDENTIFICATION</scope>
</reference>
<dbReference type="InParanoid" id="A0A7M7JT80"/>
<dbReference type="EnsemblMetazoa" id="XM_022795057">
    <property type="protein sequence ID" value="XP_022650792"/>
    <property type="gene ID" value="LOC111245973"/>
</dbReference>
<evidence type="ECO:0008006" key="3">
    <source>
        <dbReference type="Google" id="ProtNLM"/>
    </source>
</evidence>
<dbReference type="Proteomes" id="UP000594260">
    <property type="component" value="Unplaced"/>
</dbReference>
<evidence type="ECO:0000313" key="1">
    <source>
        <dbReference type="EnsemblMetazoa" id="XP_022650792"/>
    </source>
</evidence>
<accession>A0A7M7JT80</accession>
<dbReference type="OrthoDB" id="10491828at2759"/>
<dbReference type="AlphaFoldDB" id="A0A7M7JT80"/>
<proteinExistence type="predicted"/>
<keyword evidence="2" id="KW-1185">Reference proteome</keyword>
<organism evidence="1 2">
    <name type="scientific">Varroa destructor</name>
    <name type="common">Honeybee mite</name>
    <dbReference type="NCBI Taxonomy" id="109461"/>
    <lineage>
        <taxon>Eukaryota</taxon>
        <taxon>Metazoa</taxon>
        <taxon>Ecdysozoa</taxon>
        <taxon>Arthropoda</taxon>
        <taxon>Chelicerata</taxon>
        <taxon>Arachnida</taxon>
        <taxon>Acari</taxon>
        <taxon>Parasitiformes</taxon>
        <taxon>Mesostigmata</taxon>
        <taxon>Gamasina</taxon>
        <taxon>Dermanyssoidea</taxon>
        <taxon>Varroidae</taxon>
        <taxon>Varroa</taxon>
    </lineage>
</organism>
<dbReference type="RefSeq" id="XP_022650792.1">
    <property type="nucleotide sequence ID" value="XM_022795057.1"/>
</dbReference>
<protein>
    <recommendedName>
        <fullName evidence="3">RAP domain-containing protein</fullName>
    </recommendedName>
</protein>